<dbReference type="SUPFAM" id="SSF75217">
    <property type="entry name" value="alpha/beta knot"/>
    <property type="match status" value="1"/>
</dbReference>
<evidence type="ECO:0000256" key="8">
    <source>
        <dbReference type="ARBA" id="ARBA00023128"/>
    </source>
</evidence>
<evidence type="ECO:0000256" key="10">
    <source>
        <dbReference type="SAM" id="MobiDB-lite"/>
    </source>
</evidence>
<keyword evidence="7" id="KW-0809">Transit peptide</keyword>
<dbReference type="SMART" id="SM00967">
    <property type="entry name" value="SpoU_sub_bind"/>
    <property type="match status" value="1"/>
</dbReference>
<evidence type="ECO:0000256" key="6">
    <source>
        <dbReference type="ARBA" id="ARBA00022691"/>
    </source>
</evidence>
<dbReference type="FunFam" id="3.30.1330.30:FF:000035">
    <property type="entry name" value="TrmH family RNA methyltransferase"/>
    <property type="match status" value="1"/>
</dbReference>
<evidence type="ECO:0000259" key="11">
    <source>
        <dbReference type="SMART" id="SM00967"/>
    </source>
</evidence>
<keyword evidence="4 12" id="KW-0489">Methyltransferase</keyword>
<dbReference type="InterPro" id="IPR047182">
    <property type="entry name" value="MRM1"/>
</dbReference>
<dbReference type="InterPro" id="IPR029064">
    <property type="entry name" value="Ribosomal_eL30-like_sf"/>
</dbReference>
<feature type="domain" description="RNA 2-O ribose methyltransferase substrate binding" evidence="11">
    <location>
        <begin position="266"/>
        <end position="351"/>
    </location>
</feature>
<feature type="compositionally biased region" description="Basic and acidic residues" evidence="10">
    <location>
        <begin position="78"/>
        <end position="105"/>
    </location>
</feature>
<dbReference type="CDD" id="cd18105">
    <property type="entry name" value="SpoU-like_MRM1"/>
    <property type="match status" value="1"/>
</dbReference>
<dbReference type="PANTHER" id="PTHR46103">
    <property type="entry name" value="RRNA METHYLTRANSFERASE 1, MITOCHONDRIAL"/>
    <property type="match status" value="1"/>
</dbReference>
<dbReference type="PANTHER" id="PTHR46103:SF1">
    <property type="entry name" value="RRNA METHYLTRANSFERASE 1, MITOCHONDRIAL"/>
    <property type="match status" value="1"/>
</dbReference>
<dbReference type="Proteomes" id="UP000285405">
    <property type="component" value="Unassembled WGS sequence"/>
</dbReference>
<dbReference type="InterPro" id="IPR047261">
    <property type="entry name" value="MRM1_MeTrfase_dom"/>
</dbReference>
<evidence type="ECO:0000313" key="12">
    <source>
        <dbReference type="EMBL" id="RKF65502.1"/>
    </source>
</evidence>
<dbReference type="InterPro" id="IPR029028">
    <property type="entry name" value="Alpha/beta_knot_MTases"/>
</dbReference>
<keyword evidence="6" id="KW-0949">S-adenosyl-L-methionine</keyword>
<dbReference type="GO" id="GO:0016435">
    <property type="term" value="F:rRNA (guanine) methyltransferase activity"/>
    <property type="evidence" value="ECO:0007669"/>
    <property type="project" value="TreeGrafter"/>
</dbReference>
<protein>
    <recommendedName>
        <fullName evidence="9">rRNA methyltransferase 1, mitochondrial</fullName>
    </recommendedName>
</protein>
<comment type="similarity">
    <text evidence="2">Belongs to the class IV-like SAM-binding methyltransferase superfamily. RNA methyltransferase TrmH family.</text>
</comment>
<evidence type="ECO:0000256" key="9">
    <source>
        <dbReference type="ARBA" id="ARBA00034881"/>
    </source>
</evidence>
<evidence type="ECO:0000256" key="4">
    <source>
        <dbReference type="ARBA" id="ARBA00022603"/>
    </source>
</evidence>
<dbReference type="InterPro" id="IPR001537">
    <property type="entry name" value="SpoU_MeTrfase"/>
</dbReference>
<feature type="region of interest" description="Disordered" evidence="10">
    <location>
        <begin position="43"/>
        <end position="175"/>
    </location>
</feature>
<keyword evidence="8" id="KW-0496">Mitochondrion</keyword>
<dbReference type="Gene3D" id="3.30.1330.30">
    <property type="match status" value="1"/>
</dbReference>
<evidence type="ECO:0000256" key="2">
    <source>
        <dbReference type="ARBA" id="ARBA00007228"/>
    </source>
</evidence>
<feature type="compositionally biased region" description="Basic and acidic residues" evidence="10">
    <location>
        <begin position="48"/>
        <end position="57"/>
    </location>
</feature>
<evidence type="ECO:0000256" key="3">
    <source>
        <dbReference type="ARBA" id="ARBA00022552"/>
    </source>
</evidence>
<keyword evidence="3" id="KW-0698">rRNA processing</keyword>
<dbReference type="EMBL" id="MCBR01012002">
    <property type="protein sequence ID" value="RKF65502.1"/>
    <property type="molecule type" value="Genomic_DNA"/>
</dbReference>
<accession>A0A420I767</accession>
<evidence type="ECO:0000256" key="7">
    <source>
        <dbReference type="ARBA" id="ARBA00022946"/>
    </source>
</evidence>
<organism evidence="12 13">
    <name type="scientific">Golovinomyces cichoracearum</name>
    <dbReference type="NCBI Taxonomy" id="62708"/>
    <lineage>
        <taxon>Eukaryota</taxon>
        <taxon>Fungi</taxon>
        <taxon>Dikarya</taxon>
        <taxon>Ascomycota</taxon>
        <taxon>Pezizomycotina</taxon>
        <taxon>Leotiomycetes</taxon>
        <taxon>Erysiphales</taxon>
        <taxon>Erysiphaceae</taxon>
        <taxon>Golovinomyces</taxon>
    </lineage>
</organism>
<gene>
    <name evidence="12" type="ORF">GcC1_120018</name>
</gene>
<dbReference type="InterPro" id="IPR013123">
    <property type="entry name" value="SpoU_subst-bd"/>
</dbReference>
<evidence type="ECO:0000256" key="5">
    <source>
        <dbReference type="ARBA" id="ARBA00022679"/>
    </source>
</evidence>
<feature type="compositionally biased region" description="Basic and acidic residues" evidence="10">
    <location>
        <begin position="134"/>
        <end position="150"/>
    </location>
</feature>
<proteinExistence type="inferred from homology"/>
<dbReference type="OrthoDB" id="270651at2759"/>
<evidence type="ECO:0000313" key="13">
    <source>
        <dbReference type="Proteomes" id="UP000285405"/>
    </source>
</evidence>
<dbReference type="InterPro" id="IPR029026">
    <property type="entry name" value="tRNA_m1G_MTases_N"/>
</dbReference>
<dbReference type="GO" id="GO:0003723">
    <property type="term" value="F:RNA binding"/>
    <property type="evidence" value="ECO:0007669"/>
    <property type="project" value="InterPro"/>
</dbReference>
<evidence type="ECO:0000256" key="1">
    <source>
        <dbReference type="ARBA" id="ARBA00004173"/>
    </source>
</evidence>
<dbReference type="Pfam" id="PF00588">
    <property type="entry name" value="SpoU_methylase"/>
    <property type="match status" value="1"/>
</dbReference>
<comment type="subcellular location">
    <subcellularLocation>
        <location evidence="1">Mitochondrion</location>
    </subcellularLocation>
</comment>
<name>A0A420I767_9PEZI</name>
<sequence>MTFPIKIVSKLSFISANRYYHIGTASSVHKAIRRGLVKSRGLAFRGKTNPDPDDPREKYKRKHTLPEFDQSPRGYIKRNHDDGNSNPRWDREGERPTHGRNDSRYLQRGRGAIRPTSIGEAPNIWGDRSSLTKSLRETMKNEMDQEKGPEDSDDMSYSALKPYESNGPAEESLEENYSRKLVLTEAPLELKKEFGSSGEDEVPKPFNRSSISEDKNILEFMEDSQREYKKPSFSDSSESTGRGFVSASILNKLPISIPYTTSASEFLYGASVVEAILKPSTEIQRKLYKLYVYKGMYREDIGRDQRLQRLAEDRGVKVERVGNDWIRTLDKMSSGRPHNGYILEASPLPKLPVKGLGDVKISEDANGNKQAGFEVQLDHQTREDEAINGTSNIVKIQKSLHDKQPIVLLLDQILDPGNLGGIIRTASFLGISAIAIATRNCASMTPIVSKASAGASESMKILSVESPNEFVLNSKKNGWYIYAAVAPSQINNSIGTREILPLEKLVAEDSLPNLPSIIMMGGEGEGLRRALRNKANVQVSILGHQEPGIESLNVTVATETLSKCFTEKQQGEYRIQGDPRAQ</sequence>
<keyword evidence="5 12" id="KW-0808">Transferase</keyword>
<dbReference type="AlphaFoldDB" id="A0A420I767"/>
<dbReference type="SUPFAM" id="SSF55315">
    <property type="entry name" value="L30e-like"/>
    <property type="match status" value="1"/>
</dbReference>
<dbReference type="GO" id="GO:0005739">
    <property type="term" value="C:mitochondrion"/>
    <property type="evidence" value="ECO:0007669"/>
    <property type="project" value="UniProtKB-SubCell"/>
</dbReference>
<dbReference type="Gene3D" id="3.40.1280.10">
    <property type="match status" value="1"/>
</dbReference>
<comment type="caution">
    <text evidence="12">The sequence shown here is derived from an EMBL/GenBank/DDBJ whole genome shotgun (WGS) entry which is preliminary data.</text>
</comment>
<reference evidence="12 13" key="1">
    <citation type="journal article" date="2018" name="BMC Genomics">
        <title>Comparative genome analyses reveal sequence features reflecting distinct modes of host-adaptation between dicot and monocot powdery mildew.</title>
        <authorList>
            <person name="Wu Y."/>
            <person name="Ma X."/>
            <person name="Pan Z."/>
            <person name="Kale S.D."/>
            <person name="Song Y."/>
            <person name="King H."/>
            <person name="Zhang Q."/>
            <person name="Presley C."/>
            <person name="Deng X."/>
            <person name="Wei C.I."/>
            <person name="Xiao S."/>
        </authorList>
    </citation>
    <scope>NUCLEOTIDE SEQUENCE [LARGE SCALE GENOMIC DNA]</scope>
    <source>
        <strain evidence="12">UCSC1</strain>
    </source>
</reference>